<dbReference type="Pfam" id="PF00069">
    <property type="entry name" value="Pkinase"/>
    <property type="match status" value="1"/>
</dbReference>
<proteinExistence type="predicted"/>
<dbReference type="SMART" id="SM00220">
    <property type="entry name" value="S_TKc"/>
    <property type="match status" value="1"/>
</dbReference>
<dbReference type="Proteomes" id="UP000688137">
    <property type="component" value="Unassembled WGS sequence"/>
</dbReference>
<evidence type="ECO:0000256" key="4">
    <source>
        <dbReference type="PROSITE-ProRule" id="PRU10141"/>
    </source>
</evidence>
<reference evidence="6" key="1">
    <citation type="submission" date="2021-01" db="EMBL/GenBank/DDBJ databases">
        <authorList>
            <consortium name="Genoscope - CEA"/>
            <person name="William W."/>
        </authorList>
    </citation>
    <scope>NUCLEOTIDE SEQUENCE</scope>
</reference>
<dbReference type="PROSITE" id="PS50011">
    <property type="entry name" value="PROTEIN_KINASE_DOM"/>
    <property type="match status" value="1"/>
</dbReference>
<dbReference type="FunFam" id="1.10.510.10:FF:000571">
    <property type="entry name" value="Maternal embryonic leucine zipper kinase"/>
    <property type="match status" value="1"/>
</dbReference>
<dbReference type="PROSITE" id="PS00107">
    <property type="entry name" value="PROTEIN_KINASE_ATP"/>
    <property type="match status" value="1"/>
</dbReference>
<evidence type="ECO:0000313" key="6">
    <source>
        <dbReference type="EMBL" id="CAD8052653.1"/>
    </source>
</evidence>
<keyword evidence="3 4" id="KW-0067">ATP-binding</keyword>
<dbReference type="PROSITE" id="PS00108">
    <property type="entry name" value="PROTEIN_KINASE_ST"/>
    <property type="match status" value="1"/>
</dbReference>
<dbReference type="GO" id="GO:0004672">
    <property type="term" value="F:protein kinase activity"/>
    <property type="evidence" value="ECO:0007669"/>
    <property type="project" value="InterPro"/>
</dbReference>
<evidence type="ECO:0000256" key="3">
    <source>
        <dbReference type="ARBA" id="ARBA00022840"/>
    </source>
</evidence>
<dbReference type="AlphaFoldDB" id="A0A8S1KE73"/>
<accession>A0A8S1KE73</accession>
<keyword evidence="7" id="KW-1185">Reference proteome</keyword>
<evidence type="ECO:0000259" key="5">
    <source>
        <dbReference type="PROSITE" id="PS50011"/>
    </source>
</evidence>
<organism evidence="6 7">
    <name type="scientific">Paramecium primaurelia</name>
    <dbReference type="NCBI Taxonomy" id="5886"/>
    <lineage>
        <taxon>Eukaryota</taxon>
        <taxon>Sar</taxon>
        <taxon>Alveolata</taxon>
        <taxon>Ciliophora</taxon>
        <taxon>Intramacronucleata</taxon>
        <taxon>Oligohymenophorea</taxon>
        <taxon>Peniculida</taxon>
        <taxon>Parameciidae</taxon>
        <taxon>Paramecium</taxon>
    </lineage>
</organism>
<evidence type="ECO:0000313" key="7">
    <source>
        <dbReference type="Proteomes" id="UP000688137"/>
    </source>
</evidence>
<evidence type="ECO:0000256" key="1">
    <source>
        <dbReference type="ARBA" id="ARBA00011245"/>
    </source>
</evidence>
<dbReference type="GO" id="GO:0005524">
    <property type="term" value="F:ATP binding"/>
    <property type="evidence" value="ECO:0007669"/>
    <property type="project" value="UniProtKB-UniRule"/>
</dbReference>
<name>A0A8S1KE73_PARPR</name>
<dbReference type="OMA" id="GQEFSTN"/>
<protein>
    <recommendedName>
        <fullName evidence="5">Protein kinase domain-containing protein</fullName>
    </recommendedName>
</protein>
<sequence length="670" mass="77908">MKKTIKNEEPLREKLTQIMFKGNCDNNQPILIKGLGQEFSTNILENFQRTHTFSKPFQQVPIEDNQNQPKTPTMKNDIGMIQSIHIKKQPKAAFKISRFVGDAKWPFFRVKKDETVKQFWNRRTQQDHNRNWNSEGYLFEGIMLRIGRKKKSVKGYYFKLTYSGMLMYFKKESDKEPKGYVQLSIESRVIISYQKTKKGLNVPVLYLERVEGIGITIFDHQIEQTLKLCEALQEFCLMRGYDSVYTQIDTLGSGAFATVYKVQRKRDEQLFAAKVIYRNMFEENKHKDKFIQMVYNEVIALKTLSHPGIEEIYEVYQEKDKLVIIIEYCQGGTLYQYYKSKGKLSEKQIAQLIKGILEALYEMHSNGFVHRDIKLENIMLESKEHLQIKLVDFGFAEEINEKELRSKAGTPGFLAPEIFRGYPYTQKGDVFSAGCVLYILSAGYAPFRGKPSQIQLLNSKGQVNYDKSPWPDVSVELKSLVKKMLEPKQEDRFTTLEALESSFISHYTKITSETNYKSFQMVSGLDFHNKQSVKSIKNSESNGSKQSKEFQLDFSIHTNDIKSLYQKNSIKTLQSQRSGRGTIKQSMILKQSISVPKDAIIEQYQQKRKQSHPDKSSYKDSDNEIDSFGELLKLQSLKFTTFDDFDALNFTQINFLTESNQVFNKIKRPW</sequence>
<comment type="caution">
    <text evidence="6">The sequence shown here is derived from an EMBL/GenBank/DDBJ whole genome shotgun (WGS) entry which is preliminary data.</text>
</comment>
<keyword evidence="2 4" id="KW-0547">Nucleotide-binding</keyword>
<feature type="domain" description="Protein kinase" evidence="5">
    <location>
        <begin position="245"/>
        <end position="504"/>
    </location>
</feature>
<dbReference type="InterPro" id="IPR017441">
    <property type="entry name" value="Protein_kinase_ATP_BS"/>
</dbReference>
<gene>
    <name evidence="6" type="ORF">PPRIM_AZ9-3.1.T0190290</name>
</gene>
<dbReference type="PANTHER" id="PTHR24347">
    <property type="entry name" value="SERINE/THREONINE-PROTEIN KINASE"/>
    <property type="match status" value="1"/>
</dbReference>
<dbReference type="InterPro" id="IPR000719">
    <property type="entry name" value="Prot_kinase_dom"/>
</dbReference>
<feature type="binding site" evidence="4">
    <location>
        <position position="274"/>
    </location>
    <ligand>
        <name>ATP</name>
        <dbReference type="ChEBI" id="CHEBI:30616"/>
    </ligand>
</feature>
<dbReference type="EMBL" id="CAJJDM010000016">
    <property type="protein sequence ID" value="CAD8052653.1"/>
    <property type="molecule type" value="Genomic_DNA"/>
</dbReference>
<dbReference type="InterPro" id="IPR008271">
    <property type="entry name" value="Ser/Thr_kinase_AS"/>
</dbReference>
<evidence type="ECO:0000256" key="2">
    <source>
        <dbReference type="ARBA" id="ARBA00022741"/>
    </source>
</evidence>
<comment type="subunit">
    <text evidence="1">Monomer.</text>
</comment>